<keyword evidence="2" id="KW-1185">Reference proteome</keyword>
<organism evidence="1 2">
    <name type="scientific">Staurois parvus</name>
    <dbReference type="NCBI Taxonomy" id="386267"/>
    <lineage>
        <taxon>Eukaryota</taxon>
        <taxon>Metazoa</taxon>
        <taxon>Chordata</taxon>
        <taxon>Craniata</taxon>
        <taxon>Vertebrata</taxon>
        <taxon>Euteleostomi</taxon>
        <taxon>Amphibia</taxon>
        <taxon>Batrachia</taxon>
        <taxon>Anura</taxon>
        <taxon>Neobatrachia</taxon>
        <taxon>Ranoidea</taxon>
        <taxon>Ranidae</taxon>
        <taxon>Staurois</taxon>
    </lineage>
</organism>
<protein>
    <submittedName>
        <fullName evidence="1">Uncharacterized protein</fullName>
    </submittedName>
</protein>
<accession>A0ABN9DI81</accession>
<evidence type="ECO:0000313" key="2">
    <source>
        <dbReference type="Proteomes" id="UP001162483"/>
    </source>
</evidence>
<name>A0ABN9DI81_9NEOB</name>
<sequence>MTLATGQCSDLSHRGPVQRSVLWTQRIPGSVHRQCMRSPFINGDPLQHCSRLPV</sequence>
<proteinExistence type="predicted"/>
<dbReference type="EMBL" id="CATNWA010014421">
    <property type="protein sequence ID" value="CAI9571654.1"/>
    <property type="molecule type" value="Genomic_DNA"/>
</dbReference>
<comment type="caution">
    <text evidence="1">The sequence shown here is derived from an EMBL/GenBank/DDBJ whole genome shotgun (WGS) entry which is preliminary data.</text>
</comment>
<reference evidence="1" key="1">
    <citation type="submission" date="2023-05" db="EMBL/GenBank/DDBJ databases">
        <authorList>
            <person name="Stuckert A."/>
        </authorList>
    </citation>
    <scope>NUCLEOTIDE SEQUENCE</scope>
</reference>
<evidence type="ECO:0000313" key="1">
    <source>
        <dbReference type="EMBL" id="CAI9571654.1"/>
    </source>
</evidence>
<gene>
    <name evidence="1" type="ORF">SPARVUS_LOCUS7278268</name>
</gene>
<feature type="non-terminal residue" evidence="1">
    <location>
        <position position="54"/>
    </location>
</feature>
<dbReference type="Proteomes" id="UP001162483">
    <property type="component" value="Unassembled WGS sequence"/>
</dbReference>